<gene>
    <name evidence="3" type="ORF">TRIATDRAFT_181283</name>
</gene>
<accession>G9NQH4</accession>
<evidence type="ECO:0000313" key="4">
    <source>
        <dbReference type="Proteomes" id="UP000005426"/>
    </source>
</evidence>
<dbReference type="SUPFAM" id="SSF53167">
    <property type="entry name" value="Purine and uridine phosphorylases"/>
    <property type="match status" value="1"/>
</dbReference>
<dbReference type="HOGENOM" id="CLU_002072_2_2_1"/>
<dbReference type="OMA" id="ANGQCWH"/>
<feature type="domain" description="Nucleoside phosphorylase" evidence="2">
    <location>
        <begin position="938"/>
        <end position="1225"/>
    </location>
</feature>
<dbReference type="PANTHER" id="PTHR46082">
    <property type="entry name" value="ATP/GTP-BINDING PROTEIN-RELATED"/>
    <property type="match status" value="1"/>
</dbReference>
<dbReference type="eggNOG" id="ENOG502RR6X">
    <property type="taxonomic scope" value="Eukaryota"/>
</dbReference>
<dbReference type="PANTHER" id="PTHR46082:SF11">
    <property type="entry name" value="AAA+ ATPASE DOMAIN-CONTAINING PROTEIN-RELATED"/>
    <property type="match status" value="1"/>
</dbReference>
<dbReference type="Pfam" id="PF01048">
    <property type="entry name" value="PNP_UDP_1"/>
    <property type="match status" value="1"/>
</dbReference>
<evidence type="ECO:0000256" key="1">
    <source>
        <dbReference type="SAM" id="MobiDB-lite"/>
    </source>
</evidence>
<organism evidence="3 4">
    <name type="scientific">Hypocrea atroviridis (strain ATCC 20476 / IMI 206040)</name>
    <name type="common">Trichoderma atroviride</name>
    <dbReference type="NCBI Taxonomy" id="452589"/>
    <lineage>
        <taxon>Eukaryota</taxon>
        <taxon>Fungi</taxon>
        <taxon>Dikarya</taxon>
        <taxon>Ascomycota</taxon>
        <taxon>Pezizomycotina</taxon>
        <taxon>Sordariomycetes</taxon>
        <taxon>Hypocreomycetidae</taxon>
        <taxon>Hypocreales</taxon>
        <taxon>Hypocreaceae</taxon>
        <taxon>Trichoderma</taxon>
    </lineage>
</organism>
<dbReference type="InterPro" id="IPR053137">
    <property type="entry name" value="NLR-like"/>
</dbReference>
<dbReference type="GO" id="GO:0003824">
    <property type="term" value="F:catalytic activity"/>
    <property type="evidence" value="ECO:0007669"/>
    <property type="project" value="InterPro"/>
</dbReference>
<reference evidence="3 4" key="1">
    <citation type="journal article" date="2011" name="Genome Biol.">
        <title>Comparative genome sequence analysis underscores mycoparasitism as the ancestral life style of Trichoderma.</title>
        <authorList>
            <person name="Kubicek C.P."/>
            <person name="Herrera-Estrella A."/>
            <person name="Seidl-Seiboth V."/>
            <person name="Martinez D.A."/>
            <person name="Druzhinina I.S."/>
            <person name="Thon M."/>
            <person name="Zeilinger S."/>
            <person name="Casas-Flores S."/>
            <person name="Horwitz B.A."/>
            <person name="Mukherjee P.K."/>
            <person name="Mukherjee M."/>
            <person name="Kredics L."/>
            <person name="Alcaraz L.D."/>
            <person name="Aerts A."/>
            <person name="Antal Z."/>
            <person name="Atanasova L."/>
            <person name="Cervantes-Badillo M.G."/>
            <person name="Challacombe J."/>
            <person name="Chertkov O."/>
            <person name="McCluskey K."/>
            <person name="Coulpier F."/>
            <person name="Deshpande N."/>
            <person name="von Doehren H."/>
            <person name="Ebbole D.J."/>
            <person name="Esquivel-Naranjo E.U."/>
            <person name="Fekete E."/>
            <person name="Flipphi M."/>
            <person name="Glaser F."/>
            <person name="Gomez-Rodriguez E.Y."/>
            <person name="Gruber S."/>
            <person name="Han C."/>
            <person name="Henrissat B."/>
            <person name="Hermosa R."/>
            <person name="Hernandez-Onate M."/>
            <person name="Karaffa L."/>
            <person name="Kosti I."/>
            <person name="Le Crom S."/>
            <person name="Lindquist E."/>
            <person name="Lucas S."/>
            <person name="Luebeck M."/>
            <person name="Luebeck P.S."/>
            <person name="Margeot A."/>
            <person name="Metz B."/>
            <person name="Misra M."/>
            <person name="Nevalainen H."/>
            <person name="Omann M."/>
            <person name="Packer N."/>
            <person name="Perrone G."/>
            <person name="Uresti-Rivera E.E."/>
            <person name="Salamov A."/>
            <person name="Schmoll M."/>
            <person name="Seiboth B."/>
            <person name="Shapiro H."/>
            <person name="Sukno S."/>
            <person name="Tamayo-Ramos J.A."/>
            <person name="Tisch D."/>
            <person name="Wiest A."/>
            <person name="Wilkinson H.H."/>
            <person name="Zhang M."/>
            <person name="Coutinho P.M."/>
            <person name="Kenerley C.M."/>
            <person name="Monte E."/>
            <person name="Baker S.E."/>
            <person name="Grigoriev I.V."/>
        </authorList>
    </citation>
    <scope>NUCLEOTIDE SEQUENCE [LARGE SCALE GENOMIC DNA]</scope>
    <source>
        <strain evidence="4">ATCC 20476 / IMI 206040</strain>
    </source>
</reference>
<dbReference type="Proteomes" id="UP000005426">
    <property type="component" value="Unassembled WGS sequence"/>
</dbReference>
<name>G9NQH4_HYPAI</name>
<dbReference type="Gene3D" id="3.40.50.1580">
    <property type="entry name" value="Nucleoside phosphorylase domain"/>
    <property type="match status" value="1"/>
</dbReference>
<proteinExistence type="predicted"/>
<evidence type="ECO:0000259" key="2">
    <source>
        <dbReference type="Pfam" id="PF01048"/>
    </source>
</evidence>
<comment type="caution">
    <text evidence="3">The sequence shown here is derived from an EMBL/GenBank/DDBJ whole genome shotgun (WGS) entry which is preliminary data.</text>
</comment>
<dbReference type="InterPro" id="IPR035994">
    <property type="entry name" value="Nucleoside_phosphorylase_sf"/>
</dbReference>
<feature type="non-terminal residue" evidence="3">
    <location>
        <position position="1230"/>
    </location>
</feature>
<dbReference type="OrthoDB" id="5142866at2759"/>
<protein>
    <recommendedName>
        <fullName evidence="2">Nucleoside phosphorylase domain-containing protein</fullName>
    </recommendedName>
</protein>
<dbReference type="GO" id="GO:0009116">
    <property type="term" value="P:nucleoside metabolic process"/>
    <property type="evidence" value="ECO:0007669"/>
    <property type="project" value="InterPro"/>
</dbReference>
<feature type="non-terminal residue" evidence="3">
    <location>
        <position position="1"/>
    </location>
</feature>
<evidence type="ECO:0000313" key="3">
    <source>
        <dbReference type="EMBL" id="EHK47314.1"/>
    </source>
</evidence>
<keyword evidence="4" id="KW-1185">Reference proteome</keyword>
<dbReference type="EMBL" id="ABDG02000021">
    <property type="protein sequence ID" value="EHK47314.1"/>
    <property type="molecule type" value="Genomic_DNA"/>
</dbReference>
<dbReference type="STRING" id="452589.G9NQH4"/>
<dbReference type="InterPro" id="IPR000845">
    <property type="entry name" value="Nucleoside_phosphorylase_d"/>
</dbReference>
<dbReference type="AlphaFoldDB" id="G9NQH4"/>
<sequence>ETATEYSDEASIISSKKRGFIWELANEMSKTISSLNADEKTQARVSNILPELLGEFALKIGNSAETQMHRNTMALVYRYRREITTVFADISFNENVGDSNQKNRRADGMSWQDRTSLWLEKDSSQESPEELPQSAAGDGESPEEKLPGGDEEVPGTWPIDYLKFLTSSGAYQELIAQLRREFHLVPAELDIMREIREKIMSSLPSPRKISRKLSLRSCQAVFQLDWDIIEFFNTQGYPKEPHDVFESVITITGSFKDAQAATCAQYIEQTWPITGKIVIQLIKDILMDVGYVFSNGTTITARIQRSQFVFEVYGVSVSVAEIGELICWLGAALRTSPRHNGLIYCAPNVRNIKPATSLVFPCARYEIDFAMESVPQSLPAANGQCWHDIFRNPVVVRGYPIAQRIEWNTGLEISLNIMAGLAQTQRLDQFKEKTYIKGFSTLLFPTKKSGDIICWHLLYNKHGDRISYLDDDKDQQGCIGQMDLENYRHVLGWCSEAKLYAGSAEAHHPVTHSRLPKPHAGCSLAGVSVSEGKMILNGTAFEIGAKDTPIYISRKGNIRRLKWISTKFVLLWDERDKRGWLINGATALLHIVRAFLSHAKQDHFKDAFRFKDEDLQEAEAPFTADSAIAVLSNSHNRHLKLYEEEDGDAEYLFKTQIDHVYNLLEKLIDHQADTSGNHGSKLSNNPRSYLEGWDFEDVAKECPTIYPRVATIADAGKGWMDFIRAIHAVTLVGRGFGDIIKPSSPDHCDSWATLPTKRYYIASCVSDLDRLQKEAGSHHDGHALLCDNLIYHAPANVDISCQCKVTPGRRCCEPVQMLIPSAMSTDVPLGKYFTEPKGAVILGYNSHFPLIWGDTGLPQQGELIETEPSSKPVEEDVDSGFGSILTESELGSHSASQSVSETEDSTVSIEIRPEAVQKAAPSILSPIGNNKYTRSHYTVGIICPLAKELKAVRALFENEHGSLNSRSEDSYPYILGDMAGHWVVAACLPEYGTNPAATVASNMKFSFPSIRFCFLVGIAGGAPSQEKDVRLGDVVVSYPIGTSPGVIQYDLGKEQDGNHFQRMGSLQRPPLVLMAAINTLQSDLEPPDGQLDESLQAITRRLPDYKYPGQDLDMPYQTACALCASHQASLVSCSHVQQRVPRTTILPTIHYGAIASGNRVIKDATLRDQLAQEHGILCFEMEAAGMMNTLDCLVIRGISDYCDGQKNDTWQNYAAATAAAYAKLLLRLVP</sequence>
<feature type="region of interest" description="Disordered" evidence="1">
    <location>
        <begin position="120"/>
        <end position="154"/>
    </location>
</feature>